<keyword evidence="9 10" id="KW-0807">Transducer</keyword>
<comment type="similarity">
    <text evidence="10">Belongs to the G-protein coupled receptor 1 family.</text>
</comment>
<keyword evidence="3 10" id="KW-0812">Transmembrane</keyword>
<keyword evidence="2" id="KW-1003">Cell membrane</keyword>
<evidence type="ECO:0000313" key="14">
    <source>
        <dbReference type="Proteomes" id="UP001159427"/>
    </source>
</evidence>
<keyword evidence="6 11" id="KW-0472">Membrane</keyword>
<feature type="transmembrane region" description="Helical" evidence="11">
    <location>
        <begin position="163"/>
        <end position="188"/>
    </location>
</feature>
<comment type="caution">
    <text evidence="13">The sequence shown here is derived from an EMBL/GenBank/DDBJ whole genome shotgun (WGS) entry which is preliminary data.</text>
</comment>
<sequence>MVFGGPLQCRNSTAPSTLSFTTAAVSSILMLITVPGNLLICVAVCKDPCKSLRTPFNLFLLNISVADLVVGVGVLPLSIVYHIMEGLGSFSVALIKILHLLFFISCTASVVGIAVLSLDRYICVTSPLKYRSRLTSSRVKKISLVVWLISTVGPSAYLYIDFIIYTFVFANSTILLTLIVLVFVHHMISCSLRSQRKLLHSLTDSDKMKIRLIKRDEKVTKTFLVFLCSFVVLTLPPLCFSYVLNFSTTCSCNTFHVIRDFQFISILFPSSVNPFIYALRMVNFRKTIRVLSFKTARKFVSVPPTWDSYSSDTFPGELRQEPDSEANGCIINKTNQKPNTSSNPLLADTLNSSLDVENAAKETLVGNDSLDCNVKQTIKEEQLGISHFYRVTTNL</sequence>
<dbReference type="EMBL" id="CALNXI010000040">
    <property type="protein sequence ID" value="CAH3016370.1"/>
    <property type="molecule type" value="Genomic_DNA"/>
</dbReference>
<dbReference type="PANTHER" id="PTHR24246">
    <property type="entry name" value="OLFACTORY RECEPTOR AND ADENOSINE RECEPTOR"/>
    <property type="match status" value="1"/>
</dbReference>
<feature type="transmembrane region" description="Helical" evidence="11">
    <location>
        <begin position="93"/>
        <end position="118"/>
    </location>
</feature>
<dbReference type="Proteomes" id="UP001159427">
    <property type="component" value="Unassembled WGS sequence"/>
</dbReference>
<feature type="domain" description="G-protein coupled receptors family 1 profile" evidence="12">
    <location>
        <begin position="36"/>
        <end position="277"/>
    </location>
</feature>
<evidence type="ECO:0000256" key="4">
    <source>
        <dbReference type="ARBA" id="ARBA00022989"/>
    </source>
</evidence>
<feature type="transmembrane region" description="Helical" evidence="11">
    <location>
        <begin position="56"/>
        <end position="81"/>
    </location>
</feature>
<feature type="transmembrane region" description="Helical" evidence="11">
    <location>
        <begin position="223"/>
        <end position="243"/>
    </location>
</feature>
<evidence type="ECO:0000256" key="10">
    <source>
        <dbReference type="RuleBase" id="RU000688"/>
    </source>
</evidence>
<dbReference type="PROSITE" id="PS50262">
    <property type="entry name" value="G_PROTEIN_RECEP_F1_2"/>
    <property type="match status" value="1"/>
</dbReference>
<gene>
    <name evidence="13" type="ORF">PEVE_00028813</name>
</gene>
<dbReference type="Gene3D" id="1.20.1070.10">
    <property type="entry name" value="Rhodopsin 7-helix transmembrane proteins"/>
    <property type="match status" value="1"/>
</dbReference>
<evidence type="ECO:0000259" key="12">
    <source>
        <dbReference type="PROSITE" id="PS50262"/>
    </source>
</evidence>
<evidence type="ECO:0000256" key="8">
    <source>
        <dbReference type="ARBA" id="ARBA00023180"/>
    </source>
</evidence>
<evidence type="ECO:0000313" key="13">
    <source>
        <dbReference type="EMBL" id="CAH3016370.1"/>
    </source>
</evidence>
<keyword evidence="4 11" id="KW-1133">Transmembrane helix</keyword>
<feature type="transmembrane region" description="Helical" evidence="11">
    <location>
        <begin position="263"/>
        <end position="282"/>
    </location>
</feature>
<evidence type="ECO:0000256" key="9">
    <source>
        <dbReference type="ARBA" id="ARBA00023224"/>
    </source>
</evidence>
<evidence type="ECO:0000256" key="5">
    <source>
        <dbReference type="ARBA" id="ARBA00023040"/>
    </source>
</evidence>
<comment type="subcellular location">
    <subcellularLocation>
        <location evidence="1">Cell membrane</location>
        <topology evidence="1">Multi-pass membrane protein</topology>
    </subcellularLocation>
</comment>
<evidence type="ECO:0000256" key="1">
    <source>
        <dbReference type="ARBA" id="ARBA00004651"/>
    </source>
</evidence>
<evidence type="ECO:0000256" key="3">
    <source>
        <dbReference type="ARBA" id="ARBA00022692"/>
    </source>
</evidence>
<name>A0ABN8LLS7_9CNID</name>
<dbReference type="PROSITE" id="PS00237">
    <property type="entry name" value="G_PROTEIN_RECEP_F1_1"/>
    <property type="match status" value="1"/>
</dbReference>
<evidence type="ECO:0000256" key="7">
    <source>
        <dbReference type="ARBA" id="ARBA00023170"/>
    </source>
</evidence>
<dbReference type="Pfam" id="PF00001">
    <property type="entry name" value="7tm_1"/>
    <property type="match status" value="1"/>
</dbReference>
<keyword evidence="5 10" id="KW-0297">G-protein coupled receptor</keyword>
<evidence type="ECO:0000256" key="6">
    <source>
        <dbReference type="ARBA" id="ARBA00023136"/>
    </source>
</evidence>
<keyword evidence="8" id="KW-0325">Glycoprotein</keyword>
<feature type="transmembrane region" description="Helical" evidence="11">
    <location>
        <begin position="139"/>
        <end position="157"/>
    </location>
</feature>
<dbReference type="CDD" id="cd00637">
    <property type="entry name" value="7tm_classA_rhodopsin-like"/>
    <property type="match status" value="1"/>
</dbReference>
<dbReference type="PRINTS" id="PR00237">
    <property type="entry name" value="GPCRRHODOPSN"/>
</dbReference>
<organism evidence="13 14">
    <name type="scientific">Porites evermanni</name>
    <dbReference type="NCBI Taxonomy" id="104178"/>
    <lineage>
        <taxon>Eukaryota</taxon>
        <taxon>Metazoa</taxon>
        <taxon>Cnidaria</taxon>
        <taxon>Anthozoa</taxon>
        <taxon>Hexacorallia</taxon>
        <taxon>Scleractinia</taxon>
        <taxon>Fungiina</taxon>
        <taxon>Poritidae</taxon>
        <taxon>Porites</taxon>
    </lineage>
</organism>
<evidence type="ECO:0000256" key="2">
    <source>
        <dbReference type="ARBA" id="ARBA00022475"/>
    </source>
</evidence>
<feature type="transmembrane region" description="Helical" evidence="11">
    <location>
        <begin position="20"/>
        <end position="44"/>
    </location>
</feature>
<reference evidence="13 14" key="1">
    <citation type="submission" date="2022-05" db="EMBL/GenBank/DDBJ databases">
        <authorList>
            <consortium name="Genoscope - CEA"/>
            <person name="William W."/>
        </authorList>
    </citation>
    <scope>NUCLEOTIDE SEQUENCE [LARGE SCALE GENOMIC DNA]</scope>
</reference>
<dbReference type="PANTHER" id="PTHR24246:SF27">
    <property type="entry name" value="ADENOSINE RECEPTOR, ISOFORM A"/>
    <property type="match status" value="1"/>
</dbReference>
<protein>
    <recommendedName>
        <fullName evidence="12">G-protein coupled receptors family 1 profile domain-containing protein</fullName>
    </recommendedName>
</protein>
<evidence type="ECO:0000256" key="11">
    <source>
        <dbReference type="SAM" id="Phobius"/>
    </source>
</evidence>
<dbReference type="InterPro" id="IPR017452">
    <property type="entry name" value="GPCR_Rhodpsn_7TM"/>
</dbReference>
<proteinExistence type="inferred from homology"/>
<keyword evidence="7 10" id="KW-0675">Receptor</keyword>
<keyword evidence="14" id="KW-1185">Reference proteome</keyword>
<accession>A0ABN8LLS7</accession>
<dbReference type="InterPro" id="IPR000276">
    <property type="entry name" value="GPCR_Rhodpsn"/>
</dbReference>
<dbReference type="SUPFAM" id="SSF81321">
    <property type="entry name" value="Family A G protein-coupled receptor-like"/>
    <property type="match status" value="1"/>
</dbReference>